<evidence type="ECO:0000313" key="2">
    <source>
        <dbReference type="Proteomes" id="UP001472677"/>
    </source>
</evidence>
<comment type="caution">
    <text evidence="1">The sequence shown here is derived from an EMBL/GenBank/DDBJ whole genome shotgun (WGS) entry which is preliminary data.</text>
</comment>
<keyword evidence="2" id="KW-1185">Reference proteome</keyword>
<name>A0ABR2BSV1_9ROSI</name>
<dbReference type="Proteomes" id="UP001472677">
    <property type="component" value="Unassembled WGS sequence"/>
</dbReference>
<reference evidence="1 2" key="1">
    <citation type="journal article" date="2024" name="G3 (Bethesda)">
        <title>Genome assembly of Hibiscus sabdariffa L. provides insights into metabolisms of medicinal natural products.</title>
        <authorList>
            <person name="Kim T."/>
        </authorList>
    </citation>
    <scope>NUCLEOTIDE SEQUENCE [LARGE SCALE GENOMIC DNA]</scope>
    <source>
        <strain evidence="1">TK-2024</strain>
        <tissue evidence="1">Old leaves</tissue>
    </source>
</reference>
<protein>
    <submittedName>
        <fullName evidence="1">Uncharacterized protein</fullName>
    </submittedName>
</protein>
<proteinExistence type="predicted"/>
<dbReference type="EMBL" id="JBBPBM010000089">
    <property type="protein sequence ID" value="KAK8510057.1"/>
    <property type="molecule type" value="Genomic_DNA"/>
</dbReference>
<organism evidence="1 2">
    <name type="scientific">Hibiscus sabdariffa</name>
    <name type="common">roselle</name>
    <dbReference type="NCBI Taxonomy" id="183260"/>
    <lineage>
        <taxon>Eukaryota</taxon>
        <taxon>Viridiplantae</taxon>
        <taxon>Streptophyta</taxon>
        <taxon>Embryophyta</taxon>
        <taxon>Tracheophyta</taxon>
        <taxon>Spermatophyta</taxon>
        <taxon>Magnoliopsida</taxon>
        <taxon>eudicotyledons</taxon>
        <taxon>Gunneridae</taxon>
        <taxon>Pentapetalae</taxon>
        <taxon>rosids</taxon>
        <taxon>malvids</taxon>
        <taxon>Malvales</taxon>
        <taxon>Malvaceae</taxon>
        <taxon>Malvoideae</taxon>
        <taxon>Hibiscus</taxon>
    </lineage>
</organism>
<accession>A0ABR2BSV1</accession>
<evidence type="ECO:0000313" key="1">
    <source>
        <dbReference type="EMBL" id="KAK8510057.1"/>
    </source>
</evidence>
<sequence length="204" mass="23308">MNGVMMVISSTMKRLPSFRICSIDSDVQGSFPTAYHFPPLPLVDMQHLDQLPIVDEIKDCLFSMASLKSPRPQRRIWQGDPISPYLFVLTMECLGHRIKLVVDYGAWFPFKMNILSSFDENEGVNSAFVELAMDGPKDDLYNEEESQEPKRKKKENEITYVLKERGRESPSGWFIIQISKIPFLLPVSTAKNLLVAKLRMAPLP</sequence>
<gene>
    <name evidence="1" type="ORF">V6N12_035380</name>
</gene>